<keyword evidence="5" id="KW-0328">Glycosyltransferase</keyword>
<evidence type="ECO:0000313" key="19">
    <source>
        <dbReference type="EMBL" id="KKI99478.1"/>
    </source>
</evidence>
<evidence type="ECO:0000313" key="20">
    <source>
        <dbReference type="Proteomes" id="UP000034681"/>
    </source>
</evidence>
<dbReference type="PANTHER" id="PTHR43867:SF2">
    <property type="entry name" value="CELLULOSE SYNTHASE CATALYTIC SUBUNIT A [UDP-FORMING]"/>
    <property type="match status" value="1"/>
</dbReference>
<accession>A0A0M2PXT5</accession>
<dbReference type="InterPro" id="IPR050321">
    <property type="entry name" value="Glycosyltr_2/OpgH_subfam"/>
</dbReference>
<dbReference type="eggNOG" id="COG1215">
    <property type="taxonomic scope" value="Bacteria"/>
</dbReference>
<dbReference type="SUPFAM" id="SSF53448">
    <property type="entry name" value="Nucleotide-diphospho-sugar transferases"/>
    <property type="match status" value="1"/>
</dbReference>
<keyword evidence="12 18" id="KW-0472">Membrane</keyword>
<evidence type="ECO:0000256" key="14">
    <source>
        <dbReference type="ARBA" id="ARBA00053004"/>
    </source>
</evidence>
<keyword evidence="6 19" id="KW-0808">Transferase</keyword>
<protein>
    <recommendedName>
        <fullName evidence="16">Beta-monoglucosyldiacylglycerol synthase</fullName>
        <ecNumber evidence="15">2.4.1.336</ecNumber>
    </recommendedName>
    <alternativeName>
        <fullName evidence="17">UDP-glucose:1,2-diacylglycerol 3-beta-D-glucosyltransferase</fullName>
    </alternativeName>
</protein>
<keyword evidence="9" id="KW-0460">Magnesium</keyword>
<comment type="subcellular location">
    <subcellularLocation>
        <location evidence="2">Membrane</location>
        <topology evidence="2">Multi-pass membrane protein</topology>
    </subcellularLocation>
</comment>
<dbReference type="GO" id="GO:0005886">
    <property type="term" value="C:plasma membrane"/>
    <property type="evidence" value="ECO:0007669"/>
    <property type="project" value="TreeGrafter"/>
</dbReference>
<keyword evidence="11" id="KW-0443">Lipid metabolism</keyword>
<dbReference type="PANTHER" id="PTHR43867">
    <property type="entry name" value="CELLULOSE SYNTHASE CATALYTIC SUBUNIT A [UDP-FORMING]"/>
    <property type="match status" value="1"/>
</dbReference>
<dbReference type="EC" id="2.4.1.336" evidence="15"/>
<evidence type="ECO:0000256" key="4">
    <source>
        <dbReference type="ARBA" id="ARBA00022516"/>
    </source>
</evidence>
<comment type="similarity">
    <text evidence="3">Belongs to the glycosyltransferase 2 family.</text>
</comment>
<evidence type="ECO:0000256" key="16">
    <source>
        <dbReference type="ARBA" id="ARBA00068721"/>
    </source>
</evidence>
<organism evidence="19 20">
    <name type="scientific">Prochlorothrix hollandica PCC 9006 = CALU 1027</name>
    <dbReference type="NCBI Taxonomy" id="317619"/>
    <lineage>
        <taxon>Bacteria</taxon>
        <taxon>Bacillati</taxon>
        <taxon>Cyanobacteriota</taxon>
        <taxon>Cyanophyceae</taxon>
        <taxon>Prochlorotrichales</taxon>
        <taxon>Prochlorotrichaceae</taxon>
        <taxon>Prochlorothrix</taxon>
    </lineage>
</organism>
<keyword evidence="10 18" id="KW-1133">Transmembrane helix</keyword>
<dbReference type="Pfam" id="PF13641">
    <property type="entry name" value="Glyco_tranf_2_3"/>
    <property type="match status" value="1"/>
</dbReference>
<dbReference type="Proteomes" id="UP000034681">
    <property type="component" value="Unassembled WGS sequence"/>
</dbReference>
<feature type="transmembrane region" description="Helical" evidence="18">
    <location>
        <begin position="432"/>
        <end position="460"/>
    </location>
</feature>
<comment type="caution">
    <text evidence="19">The sequence shown here is derived from an EMBL/GenBank/DDBJ whole genome shotgun (WGS) entry which is preliminary data.</text>
</comment>
<sequence length="478" mass="53676">MSVNPSSPKDSFNSLNSQPLSPLDSNAFNPPTAVPSLLLPDHYQRGFGHRRSKAATLLTLAWGGTIALYYTTWGSWLTLTLAALTGLHLLRVVLTRPLVLPDPLAEDQRDQWPRVSLLVAAKNEEQVIGKLVQALCNLDYPRDRYEVWIIDDHSTDSTPDILKALQQDYDQLQVFRRDAGAKGGKSGALNQVVPLTQGEVLAVFDADAQVPPDILQQVLPLFVPPQVGAVQLRKSISNADRNFWTQGQAAEMMLDAYFQQQRIACGGVGELRGNGQFLRRSALESCGGFNEETITDDLDLTIRLHLEQWDIASCLYPTVGEEGVTGPMALWHQRNRWAEGGYQRYLDYWRLIARNRLGTAKTIDLLTFWISQYLYPTIAVPDLLMAVLRNRMPLFTPVAGMTITLSLVGMFMGVRQVQQHPQSVRADRSPLLLWLGTVFRTLQGVIYMFHWFAVMAGTTARVSFRPKRLKWVKTVHHG</sequence>
<feature type="transmembrane region" description="Helical" evidence="18">
    <location>
        <begin position="394"/>
        <end position="412"/>
    </location>
</feature>
<evidence type="ECO:0000256" key="2">
    <source>
        <dbReference type="ARBA" id="ARBA00004141"/>
    </source>
</evidence>
<comment type="catalytic activity">
    <reaction evidence="14">
        <text>a 1,2-diacyl-sn-glycerol + UDP-alpha-D-glucose = a 1,2-diacyl-3-O-(beta-D-glucopyranosyl)-sn-glycerol + UDP + H(+)</text>
        <dbReference type="Rhea" id="RHEA:17285"/>
        <dbReference type="ChEBI" id="CHEBI:15378"/>
        <dbReference type="ChEBI" id="CHEBI:17815"/>
        <dbReference type="ChEBI" id="CHEBI:58223"/>
        <dbReference type="ChEBI" id="CHEBI:58885"/>
        <dbReference type="ChEBI" id="CHEBI:75799"/>
        <dbReference type="EC" id="2.4.1.336"/>
    </reaction>
</comment>
<feature type="transmembrane region" description="Helical" evidence="18">
    <location>
        <begin position="54"/>
        <end position="70"/>
    </location>
</feature>
<evidence type="ECO:0000256" key="6">
    <source>
        <dbReference type="ARBA" id="ARBA00022679"/>
    </source>
</evidence>
<dbReference type="STRING" id="317619.GCA_000332315_04295"/>
<comment type="cofactor">
    <cofactor evidence="1">
        <name>Mg(2+)</name>
        <dbReference type="ChEBI" id="CHEBI:18420"/>
    </cofactor>
</comment>
<dbReference type="AlphaFoldDB" id="A0A0M2PXT5"/>
<dbReference type="GO" id="GO:0046467">
    <property type="term" value="P:membrane lipid biosynthetic process"/>
    <property type="evidence" value="ECO:0007669"/>
    <property type="project" value="UniProtKB-ARBA"/>
</dbReference>
<evidence type="ECO:0000256" key="12">
    <source>
        <dbReference type="ARBA" id="ARBA00023136"/>
    </source>
</evidence>
<evidence type="ECO:0000256" key="10">
    <source>
        <dbReference type="ARBA" id="ARBA00022989"/>
    </source>
</evidence>
<keyword evidence="4" id="KW-0444">Lipid biosynthesis</keyword>
<evidence type="ECO:0000256" key="7">
    <source>
        <dbReference type="ARBA" id="ARBA00022692"/>
    </source>
</evidence>
<keyword evidence="8" id="KW-0319">Glycerol metabolism</keyword>
<evidence type="ECO:0000256" key="3">
    <source>
        <dbReference type="ARBA" id="ARBA00006739"/>
    </source>
</evidence>
<reference evidence="19" key="1">
    <citation type="submission" date="2012-04" db="EMBL/GenBank/DDBJ databases">
        <authorList>
            <person name="Borisov I.G."/>
            <person name="Ivanikova N.V."/>
            <person name="Pinevich A.V."/>
        </authorList>
    </citation>
    <scope>NUCLEOTIDE SEQUENCE</scope>
    <source>
        <strain evidence="19">CALU 1027</strain>
    </source>
</reference>
<dbReference type="CDD" id="cd06423">
    <property type="entry name" value="CESA_like"/>
    <property type="match status" value="1"/>
</dbReference>
<dbReference type="FunFam" id="3.90.550.10:FF:000164">
    <property type="entry name" value="Beta-(1-3)-glucosyl transferase"/>
    <property type="match status" value="1"/>
</dbReference>
<dbReference type="Gene3D" id="3.90.550.10">
    <property type="entry name" value="Spore Coat Polysaccharide Biosynthesis Protein SpsA, Chain A"/>
    <property type="match status" value="1"/>
</dbReference>
<evidence type="ECO:0000256" key="8">
    <source>
        <dbReference type="ARBA" id="ARBA00022798"/>
    </source>
</evidence>
<evidence type="ECO:0000256" key="18">
    <source>
        <dbReference type="SAM" id="Phobius"/>
    </source>
</evidence>
<keyword evidence="20" id="KW-1185">Reference proteome</keyword>
<dbReference type="RefSeq" id="WP_026099864.1">
    <property type="nucleotide sequence ID" value="NZ_KB235942.1"/>
</dbReference>
<evidence type="ECO:0000256" key="17">
    <source>
        <dbReference type="ARBA" id="ARBA00078564"/>
    </source>
</evidence>
<evidence type="ECO:0000256" key="9">
    <source>
        <dbReference type="ARBA" id="ARBA00022842"/>
    </source>
</evidence>
<evidence type="ECO:0000256" key="15">
    <source>
        <dbReference type="ARBA" id="ARBA00066964"/>
    </source>
</evidence>
<keyword evidence="7 18" id="KW-0812">Transmembrane</keyword>
<gene>
    <name evidence="19" type="ORF">PROH_12825</name>
</gene>
<dbReference type="InterPro" id="IPR029044">
    <property type="entry name" value="Nucleotide-diphossugar_trans"/>
</dbReference>
<name>A0A0M2PXT5_PROHO</name>
<evidence type="ECO:0000256" key="1">
    <source>
        <dbReference type="ARBA" id="ARBA00001946"/>
    </source>
</evidence>
<evidence type="ECO:0000256" key="13">
    <source>
        <dbReference type="ARBA" id="ARBA00023277"/>
    </source>
</evidence>
<dbReference type="GO" id="GO:0016758">
    <property type="term" value="F:hexosyltransferase activity"/>
    <property type="evidence" value="ECO:0007669"/>
    <property type="project" value="TreeGrafter"/>
</dbReference>
<dbReference type="GO" id="GO:0006071">
    <property type="term" value="P:glycerol metabolic process"/>
    <property type="evidence" value="ECO:0007669"/>
    <property type="project" value="UniProtKB-KW"/>
</dbReference>
<keyword evidence="13" id="KW-0119">Carbohydrate metabolism</keyword>
<evidence type="ECO:0000256" key="5">
    <source>
        <dbReference type="ARBA" id="ARBA00022676"/>
    </source>
</evidence>
<dbReference type="EMBL" id="AJTX02000005">
    <property type="protein sequence ID" value="KKI99478.1"/>
    <property type="molecule type" value="Genomic_DNA"/>
</dbReference>
<evidence type="ECO:0000256" key="11">
    <source>
        <dbReference type="ARBA" id="ARBA00023098"/>
    </source>
</evidence>
<proteinExistence type="inferred from homology"/>